<evidence type="ECO:0000313" key="1">
    <source>
        <dbReference type="EMBL" id="MBX7271793.1"/>
    </source>
</evidence>
<accession>A0ACC5VH46</accession>
<gene>
    <name evidence="1" type="ORF">KJJ99_08315</name>
</gene>
<comment type="caution">
    <text evidence="1">The sequence shown here is derived from an EMBL/GenBank/DDBJ whole genome shotgun (WGS) entry which is preliminary data.</text>
</comment>
<keyword evidence="2" id="KW-1185">Reference proteome</keyword>
<sequence>MHLPPELDFLSPFLIKAKEEYRSACWLLSDFDDPVWRISFEFKTYKELDWRVVLDDGSTLTESRHKQLLDSFKYYLTSCTRISSSFLADAKGQRQQHKRFRAACHIIDLLLINSKRYKLSSHGLGGLTSGNLIEILETIASTPHTTESIYNWTNRAREYCLDLVKRTDSNEISIVLKSLPEIGLITNEQLDDDILGISYDLIPQVRAALYLRNFYHNQVPYGKQPNTFLLAQDIYHDTLRGKSLAKPVHPILCFNSDTSTFKKEYRSAPVKSGQHERMIDNTYYFYRSTLYSLGLLHEIPLPSPPLEALIEAERYMPDLSTLGRFRTVPSDIVFKAVRQAIEFHLDHGQEITKAFCRVALECRKRNISPSSLTHEEVQYLVGQKLASLGVNRLCLSTRVRGSAKSKTRSNVKGKKNEYFENLRRNSGLYELIMVYIGCIQLTIGVLMARRASELYELKAADCLDETETWLMFKNAKSTRHLFGHRRRQARPIEPIAVDMVKTLIRMQKVLQRIGYIRKLKTLFAVPTVTGAPNLTESSVTVYNRNLDMFCDYFETPLNAAGERYYFRQHQMRRFFAMLFFYCGSFAKLDTLQWMLGHADPKHVYHYITESTDGSVLASAKAHYVAEQLHMGNVENYLALAELLKKRHGTEDFNLIDTHDLEDQIQDLLVEGWVEIEPEFFTDHQGHKFKVVARLILTEETA</sequence>
<dbReference type="EMBL" id="JAHHFP010000019">
    <property type="protein sequence ID" value="MBX7271793.1"/>
    <property type="molecule type" value="Genomic_DNA"/>
</dbReference>
<organism evidence="1 2">
    <name type="scientific">Stutzerimonas chloritidismutans</name>
    <name type="common">Pseudomonas chloritidismutans</name>
    <dbReference type="NCBI Taxonomy" id="203192"/>
    <lineage>
        <taxon>Bacteria</taxon>
        <taxon>Pseudomonadati</taxon>
        <taxon>Pseudomonadota</taxon>
        <taxon>Gammaproteobacteria</taxon>
        <taxon>Pseudomonadales</taxon>
        <taxon>Pseudomonadaceae</taxon>
        <taxon>Stutzerimonas</taxon>
    </lineage>
</organism>
<evidence type="ECO:0000313" key="2">
    <source>
        <dbReference type="Proteomes" id="UP000782475"/>
    </source>
</evidence>
<proteinExistence type="predicted"/>
<reference evidence="1 2" key="1">
    <citation type="journal article" date="2021" name="Appl. Microbiol. Biotechnol.">
        <title>Biotechnological applications of marine bacteria in bioremediation of environments polluted with hydrocarbons and plastics.</title>
        <authorList>
            <person name="Muriel-Millan L.F."/>
            <person name="Millan-Lopez S."/>
            <person name="Pardo-Lopez L."/>
        </authorList>
    </citation>
    <scope>NUCLEOTIDE SEQUENCE [LARGE SCALE GENOMIC DNA]</scope>
    <source>
        <strain evidence="1 2">GOM4</strain>
    </source>
</reference>
<dbReference type="Proteomes" id="UP000782475">
    <property type="component" value="Unassembled WGS sequence"/>
</dbReference>
<name>A0ACC5VH46_STUCH</name>
<protein>
    <submittedName>
        <fullName evidence="1">Integrase</fullName>
    </submittedName>
</protein>